<dbReference type="GO" id="GO:0046354">
    <property type="term" value="P:mannan biosynthetic process"/>
    <property type="evidence" value="ECO:0007669"/>
    <property type="project" value="TreeGrafter"/>
</dbReference>
<evidence type="ECO:0000256" key="2">
    <source>
        <dbReference type="ARBA" id="ARBA00004922"/>
    </source>
</evidence>
<evidence type="ECO:0000259" key="11">
    <source>
        <dbReference type="Pfam" id="PF00931"/>
    </source>
</evidence>
<name>A0AB34FBY2_9HYPO</name>
<evidence type="ECO:0000256" key="9">
    <source>
        <dbReference type="ARBA" id="ARBA00023136"/>
    </source>
</evidence>
<dbReference type="EMBL" id="JAQHRD010000017">
    <property type="protein sequence ID" value="KAJ6436735.1"/>
    <property type="molecule type" value="Genomic_DNA"/>
</dbReference>
<evidence type="ECO:0000256" key="10">
    <source>
        <dbReference type="PROSITE-ProRule" id="PRU00339"/>
    </source>
</evidence>
<keyword evidence="4" id="KW-0808">Transferase</keyword>
<keyword evidence="7" id="KW-1133">Transmembrane helix</keyword>
<dbReference type="Proteomes" id="UP001163105">
    <property type="component" value="Unassembled WGS sequence"/>
</dbReference>
<comment type="similarity">
    <text evidence="3">Belongs to the MNN1/MNT family.</text>
</comment>
<dbReference type="AlphaFoldDB" id="A0AB34FBY2"/>
<dbReference type="PROSITE" id="PS50005">
    <property type="entry name" value="TPR"/>
    <property type="match status" value="1"/>
</dbReference>
<evidence type="ECO:0000256" key="7">
    <source>
        <dbReference type="ARBA" id="ARBA00022989"/>
    </source>
</evidence>
<dbReference type="GO" id="GO:0043531">
    <property type="term" value="F:ADP binding"/>
    <property type="evidence" value="ECO:0007669"/>
    <property type="project" value="InterPro"/>
</dbReference>
<dbReference type="PANTHER" id="PTHR31646">
    <property type="entry name" value="ALPHA-1,2-MANNOSYLTRANSFERASE MNN2"/>
    <property type="match status" value="1"/>
</dbReference>
<evidence type="ECO:0000256" key="4">
    <source>
        <dbReference type="ARBA" id="ARBA00022679"/>
    </source>
</evidence>
<evidence type="ECO:0000256" key="8">
    <source>
        <dbReference type="ARBA" id="ARBA00023034"/>
    </source>
</evidence>
<dbReference type="SUPFAM" id="SSF48452">
    <property type="entry name" value="TPR-like"/>
    <property type="match status" value="1"/>
</dbReference>
<proteinExistence type="inferred from homology"/>
<comment type="pathway">
    <text evidence="2">Protein modification; protein glycosylation.</text>
</comment>
<keyword evidence="8" id="KW-0333">Golgi apparatus</keyword>
<protein>
    <submittedName>
        <fullName evidence="12">Ankyrin repeat domain-containing protein</fullName>
    </submittedName>
</protein>
<evidence type="ECO:0000256" key="5">
    <source>
        <dbReference type="ARBA" id="ARBA00022692"/>
    </source>
</evidence>
<dbReference type="GO" id="GO:0000026">
    <property type="term" value="F:alpha-1,2-mannosyltransferase activity"/>
    <property type="evidence" value="ECO:0007669"/>
    <property type="project" value="TreeGrafter"/>
</dbReference>
<dbReference type="GO" id="GO:0000139">
    <property type="term" value="C:Golgi membrane"/>
    <property type="evidence" value="ECO:0007669"/>
    <property type="project" value="UniProtKB-SubCell"/>
</dbReference>
<dbReference type="Pfam" id="PF13374">
    <property type="entry name" value="TPR_10"/>
    <property type="match status" value="2"/>
</dbReference>
<dbReference type="InterPro" id="IPR011990">
    <property type="entry name" value="TPR-like_helical_dom_sf"/>
</dbReference>
<organism evidence="12 13">
    <name type="scientific">Purpureocillium lavendulum</name>
    <dbReference type="NCBI Taxonomy" id="1247861"/>
    <lineage>
        <taxon>Eukaryota</taxon>
        <taxon>Fungi</taxon>
        <taxon>Dikarya</taxon>
        <taxon>Ascomycota</taxon>
        <taxon>Pezizomycotina</taxon>
        <taxon>Sordariomycetes</taxon>
        <taxon>Hypocreomycetidae</taxon>
        <taxon>Hypocreales</taxon>
        <taxon>Ophiocordycipitaceae</taxon>
        <taxon>Purpureocillium</taxon>
    </lineage>
</organism>
<dbReference type="InterPro" id="IPR029044">
    <property type="entry name" value="Nucleotide-diphossugar_trans"/>
</dbReference>
<keyword evidence="13" id="KW-1185">Reference proteome</keyword>
<evidence type="ECO:0000256" key="6">
    <source>
        <dbReference type="ARBA" id="ARBA00022968"/>
    </source>
</evidence>
<accession>A0AB34FBY2</accession>
<keyword evidence="9" id="KW-0472">Membrane</keyword>
<dbReference type="Gene3D" id="1.25.40.10">
    <property type="entry name" value="Tetratricopeptide repeat domain"/>
    <property type="match status" value="2"/>
</dbReference>
<dbReference type="Pfam" id="PF00931">
    <property type="entry name" value="NB-ARC"/>
    <property type="match status" value="1"/>
</dbReference>
<gene>
    <name evidence="12" type="ORF">O9K51_10699</name>
</gene>
<keyword evidence="6" id="KW-0735">Signal-anchor</keyword>
<comment type="caution">
    <text evidence="12">The sequence shown here is derived from an EMBL/GenBank/DDBJ whole genome shotgun (WGS) entry which is preliminary data.</text>
</comment>
<feature type="domain" description="NB-ARC" evidence="11">
    <location>
        <begin position="352"/>
        <end position="489"/>
    </location>
</feature>
<dbReference type="Pfam" id="PF13424">
    <property type="entry name" value="TPR_12"/>
    <property type="match status" value="1"/>
</dbReference>
<comment type="subcellular location">
    <subcellularLocation>
        <location evidence="1">Golgi apparatus membrane</location>
        <topology evidence="1">Single-pass type II membrane protein</topology>
    </subcellularLocation>
</comment>
<dbReference type="InterPro" id="IPR019734">
    <property type="entry name" value="TPR_rpt"/>
</dbReference>
<dbReference type="SUPFAM" id="SSF53448">
    <property type="entry name" value="Nucleotide-diphospho-sugar transferases"/>
    <property type="match status" value="1"/>
</dbReference>
<evidence type="ECO:0000256" key="3">
    <source>
        <dbReference type="ARBA" id="ARBA00009105"/>
    </source>
</evidence>
<keyword evidence="10" id="KW-0802">TPR repeat</keyword>
<dbReference type="InterPro" id="IPR002182">
    <property type="entry name" value="NB-ARC"/>
</dbReference>
<reference evidence="12" key="1">
    <citation type="submission" date="2023-01" db="EMBL/GenBank/DDBJ databases">
        <title>The growth and conidiation of Purpureocillium lavendulum are regulated by nitrogen source and histone H3K14 acetylation.</title>
        <authorList>
            <person name="Tang P."/>
            <person name="Han J."/>
            <person name="Zhang C."/>
            <person name="Tang P."/>
            <person name="Qi F."/>
            <person name="Zhang K."/>
            <person name="Liang L."/>
        </authorList>
    </citation>
    <scope>NUCLEOTIDE SEQUENCE</scope>
    <source>
        <strain evidence="12">YMF1.00683</strain>
    </source>
</reference>
<sequence>MVAHLDGLGRKLPFEPQTSGVVMSAGGRYFGVAITSVRMLRRSGSQLPVDVIIDTWSDYEKATCERIFPRLNARSLVLADLWGAAQDAPRLEKYQIKVFAMLRSSFGNILYLDADAFPARNPDDVFTLEPYLSTGIMYLNKTQHAKTLLLAAFYNVYGPTYYYPLLSQGAMGEGDKETFLHAALANDAPFYDVKSAVTGIGNHANGSWHTAGMKQADPVEDYELAVEQERTTRRAQRSAVGESARPMFIHNNIVKLDANHTFQGQAAYNFVDSSGAKIRLWGDKNGVVAEFGYDVERILWEELMEATYSALAHMLIASPIMAEGDPRYSVSTCGPPANHRFVSRPSDAVEIEQCLTAGRSSRQIFVLYGLAGIGKTQLAADFARRHQDAFTSVIWLQAETEMTLKESMASQARTLPSKGMIGEEGNLEQAVSLMLRWLASSDNSGWLVVLDGVGQAGHGDSTTRGQYLQSYMPQGNGSVLITTRLSHLAALGDSKLVRPVDSDLSRAIFDQWYGDWSEVHPSDDPSQILDPLGGIPLAIAQAALYLRESGQNAASYLQRFEREGPRLLESDELPPHRLLGYSGSMATNLRQIFQSVQEEDPESAKLLTLWSCIHNVLWFGQIRSTNPSESTWPWFLKLAYSEAEFLSAMRLFLQHSIIEKHGRGYSMHPLVQWWIFHLPPDSGIAGYLQLAVTLLGQATTPNTNPDFWFQHKRVLPHARKNEYYRLMLEVVDDLATLYYDQGRLEEALVRFEWVLEEKKEMLGLDDTWTLNTMTRLADVYAQIFRARKEWEETETWEESERWYYRAITDLTKVLGLEHPFTLNALSNLGLLYARDGRTEDAKAFCCFALDGFSLSFGPTHPLTLNIVHNIGTLFMEQGKYDAAASMYQRALEGYKDVLGPQHPATQRAAQNLDNVLEQSWDQGEDEGLYQQASSAHTKLIGSEYPSTFNTFNRLITVLVKRRQHDTVEIIRKWANRGSELAQMLVREPVSSKVWI</sequence>
<evidence type="ECO:0000256" key="1">
    <source>
        <dbReference type="ARBA" id="ARBA00004323"/>
    </source>
</evidence>
<dbReference type="InterPro" id="IPR022751">
    <property type="entry name" value="Alpha_mannosyltransferase"/>
</dbReference>
<dbReference type="Pfam" id="PF11051">
    <property type="entry name" value="Mannosyl_trans3"/>
    <property type="match status" value="1"/>
</dbReference>
<dbReference type="SMART" id="SM00028">
    <property type="entry name" value="TPR"/>
    <property type="match status" value="3"/>
</dbReference>
<dbReference type="InterPro" id="IPR027417">
    <property type="entry name" value="P-loop_NTPase"/>
</dbReference>
<dbReference type="SUPFAM" id="SSF52540">
    <property type="entry name" value="P-loop containing nucleoside triphosphate hydrolases"/>
    <property type="match status" value="1"/>
</dbReference>
<keyword evidence="5" id="KW-0812">Transmembrane</keyword>
<feature type="repeat" description="TPR" evidence="10">
    <location>
        <begin position="864"/>
        <end position="897"/>
    </location>
</feature>
<evidence type="ECO:0000313" key="12">
    <source>
        <dbReference type="EMBL" id="KAJ6436735.1"/>
    </source>
</evidence>
<dbReference type="PANTHER" id="PTHR31646:SF1">
    <property type="entry name" value="ALPHA-1,2-MANNOSYLTRANSFERASE MNN2"/>
    <property type="match status" value="1"/>
</dbReference>
<dbReference type="Gene3D" id="3.40.50.300">
    <property type="entry name" value="P-loop containing nucleotide triphosphate hydrolases"/>
    <property type="match status" value="1"/>
</dbReference>
<evidence type="ECO:0000313" key="13">
    <source>
        <dbReference type="Proteomes" id="UP001163105"/>
    </source>
</evidence>